<feature type="coiled-coil region" evidence="7">
    <location>
        <begin position="213"/>
        <end position="249"/>
    </location>
</feature>
<dbReference type="Proteomes" id="UP000688137">
    <property type="component" value="Unassembled WGS sequence"/>
</dbReference>
<proteinExistence type="predicted"/>
<evidence type="ECO:0000256" key="5">
    <source>
        <dbReference type="PROSITE-ProRule" id="PRU00277"/>
    </source>
</evidence>
<dbReference type="Pfam" id="PF13424">
    <property type="entry name" value="TPR_12"/>
    <property type="match status" value="1"/>
</dbReference>
<keyword evidence="4 5" id="KW-0413">Isomerase</keyword>
<dbReference type="PROSITE" id="PS50005">
    <property type="entry name" value="TPR"/>
    <property type="match status" value="1"/>
</dbReference>
<dbReference type="Pfam" id="PF00254">
    <property type="entry name" value="FKBP_C"/>
    <property type="match status" value="1"/>
</dbReference>
<keyword evidence="6" id="KW-0802">TPR repeat</keyword>
<evidence type="ECO:0000256" key="3">
    <source>
        <dbReference type="ARBA" id="ARBA00023110"/>
    </source>
</evidence>
<comment type="catalytic activity">
    <reaction evidence="1 5">
        <text>[protein]-peptidylproline (omega=180) = [protein]-peptidylproline (omega=0)</text>
        <dbReference type="Rhea" id="RHEA:16237"/>
        <dbReference type="Rhea" id="RHEA-COMP:10747"/>
        <dbReference type="Rhea" id="RHEA-COMP:10748"/>
        <dbReference type="ChEBI" id="CHEBI:83833"/>
        <dbReference type="ChEBI" id="CHEBI:83834"/>
        <dbReference type="EC" id="5.2.1.8"/>
    </reaction>
</comment>
<gene>
    <name evidence="10" type="ORF">PPRIM_AZ9-3.1.T1090073</name>
</gene>
<dbReference type="EC" id="5.2.1.8" evidence="2 5"/>
<evidence type="ECO:0000259" key="9">
    <source>
        <dbReference type="PROSITE" id="PS50059"/>
    </source>
</evidence>
<evidence type="ECO:0000313" key="11">
    <source>
        <dbReference type="Proteomes" id="UP000688137"/>
    </source>
</evidence>
<dbReference type="GO" id="GO:0003755">
    <property type="term" value="F:peptidyl-prolyl cis-trans isomerase activity"/>
    <property type="evidence" value="ECO:0007669"/>
    <property type="project" value="UniProtKB-KW"/>
</dbReference>
<evidence type="ECO:0000256" key="7">
    <source>
        <dbReference type="SAM" id="Coils"/>
    </source>
</evidence>
<dbReference type="FunFam" id="3.10.50.40:FF:000006">
    <property type="entry name" value="Peptidyl-prolyl cis-trans isomerase"/>
    <property type="match status" value="1"/>
</dbReference>
<evidence type="ECO:0000256" key="1">
    <source>
        <dbReference type="ARBA" id="ARBA00000971"/>
    </source>
</evidence>
<comment type="caution">
    <text evidence="10">The sequence shown here is derived from an EMBL/GenBank/DDBJ whole genome shotgun (WGS) entry which is preliminary data.</text>
</comment>
<evidence type="ECO:0000256" key="4">
    <source>
        <dbReference type="ARBA" id="ARBA00023235"/>
    </source>
</evidence>
<accession>A0A8S1P934</accession>
<feature type="compositionally biased region" description="Basic and acidic residues" evidence="8">
    <location>
        <begin position="308"/>
        <end position="344"/>
    </location>
</feature>
<keyword evidence="3 5" id="KW-0697">Rotamase</keyword>
<keyword evidence="11" id="KW-1185">Reference proteome</keyword>
<protein>
    <recommendedName>
        <fullName evidence="2 5">peptidylprolyl isomerase</fullName>
        <ecNumber evidence="2 5">5.2.1.8</ecNumber>
    </recommendedName>
</protein>
<dbReference type="InterPro" id="IPR019734">
    <property type="entry name" value="TPR_rpt"/>
</dbReference>
<dbReference type="EMBL" id="CAJJDM010000112">
    <property type="protein sequence ID" value="CAD8099291.1"/>
    <property type="molecule type" value="Genomic_DNA"/>
</dbReference>
<dbReference type="PANTHER" id="PTHR46512">
    <property type="entry name" value="PEPTIDYLPROLYL ISOMERASE"/>
    <property type="match status" value="1"/>
</dbReference>
<feature type="domain" description="PPIase FKBP-type" evidence="9">
    <location>
        <begin position="30"/>
        <end position="119"/>
    </location>
</feature>
<evidence type="ECO:0000256" key="2">
    <source>
        <dbReference type="ARBA" id="ARBA00013194"/>
    </source>
</evidence>
<dbReference type="InterPro" id="IPR001179">
    <property type="entry name" value="PPIase_FKBP_dom"/>
</dbReference>
<dbReference type="InterPro" id="IPR050754">
    <property type="entry name" value="FKBP4/5/8-like"/>
</dbReference>
<organism evidence="10 11">
    <name type="scientific">Paramecium primaurelia</name>
    <dbReference type="NCBI Taxonomy" id="5886"/>
    <lineage>
        <taxon>Eukaryota</taxon>
        <taxon>Sar</taxon>
        <taxon>Alveolata</taxon>
        <taxon>Ciliophora</taxon>
        <taxon>Intramacronucleata</taxon>
        <taxon>Oligohymenophorea</taxon>
        <taxon>Peniculida</taxon>
        <taxon>Parameciidae</taxon>
        <taxon>Paramecium</taxon>
    </lineage>
</organism>
<dbReference type="AlphaFoldDB" id="A0A8S1P934"/>
<evidence type="ECO:0000256" key="8">
    <source>
        <dbReference type="SAM" id="MobiDB-lite"/>
    </source>
</evidence>
<sequence length="359" mass="41531">MEAEFINLIEDGGVKKRIIQEGQGEIPIDGSRCKILYKGTLDDGTIFDSSLDKERPYKFRIGKDELIKGFDIALKSMKVGEKSELKITSNYGYGNEGNSYKNVPKNANLTYEIELINFKQAKKKKWEMTPEEKHQEAINKRTKGTAFFKQQNYKEAQKIYKKALSYCTLTTEEGNELKASLQLNLSICYYQLEQYKDSIDYAKKALDLKTNQQQKLKALYRKALANIKMAELEEALADLREAFKIDSTNSAVIEELSRVKKLLKESRMKEKEIYSKLFQQKLYDESEIEPKEIEIKEAKSEGSSCCDPNEKIEEENQLKQKDDKKEVQIQEEKCEEREKPKIDNNENNSKIVEESATPV</sequence>
<evidence type="ECO:0000256" key="6">
    <source>
        <dbReference type="PROSITE-ProRule" id="PRU00339"/>
    </source>
</evidence>
<name>A0A8S1P934_PARPR</name>
<feature type="region of interest" description="Disordered" evidence="8">
    <location>
        <begin position="297"/>
        <end position="359"/>
    </location>
</feature>
<evidence type="ECO:0000313" key="10">
    <source>
        <dbReference type="EMBL" id="CAD8099291.1"/>
    </source>
</evidence>
<dbReference type="FunFam" id="1.25.40.10:FF:000052">
    <property type="entry name" value="Aryl-hydrocarbon-interacting protein-like 1"/>
    <property type="match status" value="1"/>
</dbReference>
<reference evidence="10" key="1">
    <citation type="submission" date="2021-01" db="EMBL/GenBank/DDBJ databases">
        <authorList>
            <consortium name="Genoscope - CEA"/>
            <person name="William W."/>
        </authorList>
    </citation>
    <scope>NUCLEOTIDE SEQUENCE</scope>
</reference>
<keyword evidence="7" id="KW-0175">Coiled coil</keyword>
<dbReference type="SMART" id="SM00028">
    <property type="entry name" value="TPR"/>
    <property type="match status" value="3"/>
</dbReference>
<feature type="repeat" description="TPR" evidence="6">
    <location>
        <begin position="179"/>
        <end position="212"/>
    </location>
</feature>
<dbReference type="OMA" id="ICVASMK"/>
<dbReference type="PANTHER" id="PTHR46512:SF9">
    <property type="entry name" value="PEPTIDYLPROLYL ISOMERASE"/>
    <property type="match status" value="1"/>
</dbReference>
<dbReference type="PROSITE" id="PS50059">
    <property type="entry name" value="FKBP_PPIASE"/>
    <property type="match status" value="1"/>
</dbReference>
<dbReference type="Pfam" id="PF13181">
    <property type="entry name" value="TPR_8"/>
    <property type="match status" value="1"/>
</dbReference>